<dbReference type="Proteomes" id="UP000807342">
    <property type="component" value="Unassembled WGS sequence"/>
</dbReference>
<accession>A0A9P6C9B5</accession>
<dbReference type="AlphaFoldDB" id="A0A9P6C9B5"/>
<dbReference type="OrthoDB" id="264917at2759"/>
<protein>
    <submittedName>
        <fullName evidence="1">Uncharacterized protein</fullName>
    </submittedName>
</protein>
<organism evidence="1 2">
    <name type="scientific">Macrolepiota fuliginosa MF-IS2</name>
    <dbReference type="NCBI Taxonomy" id="1400762"/>
    <lineage>
        <taxon>Eukaryota</taxon>
        <taxon>Fungi</taxon>
        <taxon>Dikarya</taxon>
        <taxon>Basidiomycota</taxon>
        <taxon>Agaricomycotina</taxon>
        <taxon>Agaricomycetes</taxon>
        <taxon>Agaricomycetidae</taxon>
        <taxon>Agaricales</taxon>
        <taxon>Agaricineae</taxon>
        <taxon>Agaricaceae</taxon>
        <taxon>Macrolepiota</taxon>
    </lineage>
</organism>
<reference evidence="1" key="1">
    <citation type="submission" date="2020-11" db="EMBL/GenBank/DDBJ databases">
        <authorList>
            <consortium name="DOE Joint Genome Institute"/>
            <person name="Ahrendt S."/>
            <person name="Riley R."/>
            <person name="Andreopoulos W."/>
            <person name="Labutti K."/>
            <person name="Pangilinan J."/>
            <person name="Ruiz-Duenas F.J."/>
            <person name="Barrasa J.M."/>
            <person name="Sanchez-Garcia M."/>
            <person name="Camarero S."/>
            <person name="Miyauchi S."/>
            <person name="Serrano A."/>
            <person name="Linde D."/>
            <person name="Babiker R."/>
            <person name="Drula E."/>
            <person name="Ayuso-Fernandez I."/>
            <person name="Pacheco R."/>
            <person name="Padilla G."/>
            <person name="Ferreira P."/>
            <person name="Barriuso J."/>
            <person name="Kellner H."/>
            <person name="Castanera R."/>
            <person name="Alfaro M."/>
            <person name="Ramirez L."/>
            <person name="Pisabarro A.G."/>
            <person name="Kuo A."/>
            <person name="Tritt A."/>
            <person name="Lipzen A."/>
            <person name="He G."/>
            <person name="Yan M."/>
            <person name="Ng V."/>
            <person name="Cullen D."/>
            <person name="Martin F."/>
            <person name="Rosso M.-N."/>
            <person name="Henrissat B."/>
            <person name="Hibbett D."/>
            <person name="Martinez A.T."/>
            <person name="Grigoriev I.V."/>
        </authorList>
    </citation>
    <scope>NUCLEOTIDE SEQUENCE</scope>
    <source>
        <strain evidence="1">MF-IS2</strain>
    </source>
</reference>
<sequence>MVYKERGELLEAEERDARLDTPVFVCQLSFPGMPTLLHFFEPRYASLRAVPQASRFTASSDIV</sequence>
<keyword evidence="2" id="KW-1185">Reference proteome</keyword>
<evidence type="ECO:0000313" key="1">
    <source>
        <dbReference type="EMBL" id="KAF9453009.1"/>
    </source>
</evidence>
<gene>
    <name evidence="1" type="ORF">P691DRAFT_802389</name>
</gene>
<comment type="caution">
    <text evidence="1">The sequence shown here is derived from an EMBL/GenBank/DDBJ whole genome shotgun (WGS) entry which is preliminary data.</text>
</comment>
<dbReference type="EMBL" id="MU151065">
    <property type="protein sequence ID" value="KAF9453009.1"/>
    <property type="molecule type" value="Genomic_DNA"/>
</dbReference>
<name>A0A9P6C9B5_9AGAR</name>
<proteinExistence type="predicted"/>
<evidence type="ECO:0000313" key="2">
    <source>
        <dbReference type="Proteomes" id="UP000807342"/>
    </source>
</evidence>